<dbReference type="Gramene" id="AUR62022414-RA">
    <property type="protein sequence ID" value="AUR62022414-RA:cds"/>
    <property type="gene ID" value="AUR62022414"/>
</dbReference>
<dbReference type="EnsemblPlants" id="AUR62022414-RA">
    <property type="protein sequence ID" value="AUR62022414-RA:cds"/>
    <property type="gene ID" value="AUR62022414"/>
</dbReference>
<reference evidence="1" key="2">
    <citation type="submission" date="2021-03" db="UniProtKB">
        <authorList>
            <consortium name="EnsemblPlants"/>
        </authorList>
    </citation>
    <scope>IDENTIFICATION</scope>
</reference>
<proteinExistence type="predicted"/>
<reference evidence="1" key="1">
    <citation type="journal article" date="2017" name="Nature">
        <title>The genome of Chenopodium quinoa.</title>
        <authorList>
            <person name="Jarvis D.E."/>
            <person name="Ho Y.S."/>
            <person name="Lightfoot D.J."/>
            <person name="Schmoeckel S.M."/>
            <person name="Li B."/>
            <person name="Borm T.J.A."/>
            <person name="Ohyanagi H."/>
            <person name="Mineta K."/>
            <person name="Michell C.T."/>
            <person name="Saber N."/>
            <person name="Kharbatia N.M."/>
            <person name="Rupper R.R."/>
            <person name="Sharp A.R."/>
            <person name="Dally N."/>
            <person name="Boughton B.A."/>
            <person name="Woo Y.H."/>
            <person name="Gao G."/>
            <person name="Schijlen E.G.W.M."/>
            <person name="Guo X."/>
            <person name="Momin A.A."/>
            <person name="Negrao S."/>
            <person name="Al-Babili S."/>
            <person name="Gehring C."/>
            <person name="Roessner U."/>
            <person name="Jung C."/>
            <person name="Murphy K."/>
            <person name="Arold S.T."/>
            <person name="Gojobori T."/>
            <person name="van der Linden C.G."/>
            <person name="van Loo E.N."/>
            <person name="Jellen E.N."/>
            <person name="Maughan P.J."/>
            <person name="Tester M."/>
        </authorList>
    </citation>
    <scope>NUCLEOTIDE SEQUENCE [LARGE SCALE GENOMIC DNA]</scope>
    <source>
        <strain evidence="1">cv. PI 614886</strain>
    </source>
</reference>
<evidence type="ECO:0000313" key="1">
    <source>
        <dbReference type="EnsemblPlants" id="AUR62022414-RA:cds"/>
    </source>
</evidence>
<protein>
    <submittedName>
        <fullName evidence="1">Uncharacterized protein</fullName>
    </submittedName>
</protein>
<accession>A0A803M2G6</accession>
<dbReference type="AlphaFoldDB" id="A0A803M2G6"/>
<sequence length="92" mass="10499">MVGRRMMEELGLEQLLEARMILGLKDAMVETDAQTLKSTLQDFNYVNMEANKVAHYYLAKLAVDMDDFMKLHDEPPSCVKDVYTADLLQNAV</sequence>
<evidence type="ECO:0000313" key="2">
    <source>
        <dbReference type="Proteomes" id="UP000596660"/>
    </source>
</evidence>
<name>A0A803M2G6_CHEQI</name>
<organism evidence="1 2">
    <name type="scientific">Chenopodium quinoa</name>
    <name type="common">Quinoa</name>
    <dbReference type="NCBI Taxonomy" id="63459"/>
    <lineage>
        <taxon>Eukaryota</taxon>
        <taxon>Viridiplantae</taxon>
        <taxon>Streptophyta</taxon>
        <taxon>Embryophyta</taxon>
        <taxon>Tracheophyta</taxon>
        <taxon>Spermatophyta</taxon>
        <taxon>Magnoliopsida</taxon>
        <taxon>eudicotyledons</taxon>
        <taxon>Gunneridae</taxon>
        <taxon>Pentapetalae</taxon>
        <taxon>Caryophyllales</taxon>
        <taxon>Chenopodiaceae</taxon>
        <taxon>Chenopodioideae</taxon>
        <taxon>Atripliceae</taxon>
        <taxon>Chenopodium</taxon>
    </lineage>
</organism>
<dbReference type="Proteomes" id="UP000596660">
    <property type="component" value="Unplaced"/>
</dbReference>
<keyword evidence="2" id="KW-1185">Reference proteome</keyword>